<dbReference type="PROSITE" id="PS00018">
    <property type="entry name" value="EF_HAND_1"/>
    <property type="match status" value="1"/>
</dbReference>
<dbReference type="SUPFAM" id="SSF56672">
    <property type="entry name" value="DNA/RNA polymerases"/>
    <property type="match status" value="1"/>
</dbReference>
<reference evidence="2 3" key="1">
    <citation type="journal article" date="2018" name="Mol. Plant">
        <title>The genome of Artemisia annua provides insight into the evolution of Asteraceae family and artemisinin biosynthesis.</title>
        <authorList>
            <person name="Shen Q."/>
            <person name="Zhang L."/>
            <person name="Liao Z."/>
            <person name="Wang S."/>
            <person name="Yan T."/>
            <person name="Shi P."/>
            <person name="Liu M."/>
            <person name="Fu X."/>
            <person name="Pan Q."/>
            <person name="Wang Y."/>
            <person name="Lv Z."/>
            <person name="Lu X."/>
            <person name="Zhang F."/>
            <person name="Jiang W."/>
            <person name="Ma Y."/>
            <person name="Chen M."/>
            <person name="Hao X."/>
            <person name="Li L."/>
            <person name="Tang Y."/>
            <person name="Lv G."/>
            <person name="Zhou Y."/>
            <person name="Sun X."/>
            <person name="Brodelius P.E."/>
            <person name="Rose J.K.C."/>
            <person name="Tang K."/>
        </authorList>
    </citation>
    <scope>NUCLEOTIDE SEQUENCE [LARGE SCALE GENOMIC DNA]</scope>
    <source>
        <strain evidence="3">cv. Huhao1</strain>
        <tissue evidence="2">Leaf</tissue>
    </source>
</reference>
<dbReference type="AlphaFoldDB" id="A0A2U1LJ18"/>
<dbReference type="Pfam" id="PF00078">
    <property type="entry name" value="RVT_1"/>
    <property type="match status" value="1"/>
</dbReference>
<evidence type="ECO:0000313" key="2">
    <source>
        <dbReference type="EMBL" id="PWA48989.1"/>
    </source>
</evidence>
<dbReference type="EMBL" id="PKPP01009130">
    <property type="protein sequence ID" value="PWA48989.1"/>
    <property type="molecule type" value="Genomic_DNA"/>
</dbReference>
<sequence length="499" mass="56937">MGMKDEEKVTIMGKRREGLRGSDMRGKVHVTLICKLLRGYNWKNGAQRVALKIDIQKAYDTVNWDFLENILKLFEFPYQMTHWIMTCVRTAGFTLCINGDRHGYFKGGRGLRQGDPMSPYIFTLVMEVFTQIMHKQIKEDKKFKYHWDCKQLEISHLCFADDLLVLCHGDLNSVKVVKKAMNMFSAISGLNPNIGKSTVFFGNVKEQVKQSILNILPFKIGQLHVSYLGVPLVTKQIGYNDCKCLIDKVKARVNNWKNRMLSYAGRLQLIASVLASMQVYWASVFVLPKAVINDINKVLKGFLWNSGELQKGKAKVSWKQVCKPKLEGGLGIKDLGDWNEVLMSKHLWNLASNKESIWVQWIQVNRLKGDSIWKIVCQPNSSCGWKQLLNLRDKMQKHVYSKVGNGKSIFFWHDRWSLVKWVLKRKTTASDLEAADFDGDGIVVAAEFVIYKLKEMGKISQDDITPIMDEFDTLDFDKTGTLCASDLLLGQSSLVAAEV</sequence>
<proteinExistence type="predicted"/>
<dbReference type="PANTHER" id="PTHR33116">
    <property type="entry name" value="REVERSE TRANSCRIPTASE ZINC-BINDING DOMAIN-CONTAINING PROTEIN-RELATED-RELATED"/>
    <property type="match status" value="1"/>
</dbReference>
<evidence type="ECO:0000313" key="3">
    <source>
        <dbReference type="Proteomes" id="UP000245207"/>
    </source>
</evidence>
<gene>
    <name evidence="2" type="ORF">CTI12_AA486120</name>
</gene>
<accession>A0A2U1LJ18</accession>
<keyword evidence="3" id="KW-1185">Reference proteome</keyword>
<keyword evidence="2" id="KW-0808">Transferase</keyword>
<protein>
    <submittedName>
        <fullName evidence="2">Reverse transcriptase domain, Reverse transcriptase zinc-binding domain protein</fullName>
    </submittedName>
</protein>
<dbReference type="InterPro" id="IPR043502">
    <property type="entry name" value="DNA/RNA_pol_sf"/>
</dbReference>
<dbReference type="InterPro" id="IPR000477">
    <property type="entry name" value="RT_dom"/>
</dbReference>
<dbReference type="STRING" id="35608.A0A2U1LJ18"/>
<name>A0A2U1LJ18_ARTAN</name>
<dbReference type="InterPro" id="IPR018247">
    <property type="entry name" value="EF_Hand_1_Ca_BS"/>
</dbReference>
<comment type="caution">
    <text evidence="2">The sequence shown here is derived from an EMBL/GenBank/DDBJ whole genome shotgun (WGS) entry which is preliminary data.</text>
</comment>
<dbReference type="PROSITE" id="PS50878">
    <property type="entry name" value="RT_POL"/>
    <property type="match status" value="1"/>
</dbReference>
<dbReference type="GO" id="GO:0003964">
    <property type="term" value="F:RNA-directed DNA polymerase activity"/>
    <property type="evidence" value="ECO:0007669"/>
    <property type="project" value="UniProtKB-KW"/>
</dbReference>
<feature type="domain" description="Reverse transcriptase" evidence="1">
    <location>
        <begin position="1"/>
        <end position="232"/>
    </location>
</feature>
<dbReference type="OrthoDB" id="1751077at2759"/>
<evidence type="ECO:0000259" key="1">
    <source>
        <dbReference type="PROSITE" id="PS50878"/>
    </source>
</evidence>
<dbReference type="Proteomes" id="UP000245207">
    <property type="component" value="Unassembled WGS sequence"/>
</dbReference>
<dbReference type="PANTHER" id="PTHR33116:SF76">
    <property type="entry name" value="DUF4283 DOMAIN-CONTAINING PROTEIN"/>
    <property type="match status" value="1"/>
</dbReference>
<organism evidence="2 3">
    <name type="scientific">Artemisia annua</name>
    <name type="common">Sweet wormwood</name>
    <dbReference type="NCBI Taxonomy" id="35608"/>
    <lineage>
        <taxon>Eukaryota</taxon>
        <taxon>Viridiplantae</taxon>
        <taxon>Streptophyta</taxon>
        <taxon>Embryophyta</taxon>
        <taxon>Tracheophyta</taxon>
        <taxon>Spermatophyta</taxon>
        <taxon>Magnoliopsida</taxon>
        <taxon>eudicotyledons</taxon>
        <taxon>Gunneridae</taxon>
        <taxon>Pentapetalae</taxon>
        <taxon>asterids</taxon>
        <taxon>campanulids</taxon>
        <taxon>Asterales</taxon>
        <taxon>Asteraceae</taxon>
        <taxon>Asteroideae</taxon>
        <taxon>Anthemideae</taxon>
        <taxon>Artemisiinae</taxon>
        <taxon>Artemisia</taxon>
    </lineage>
</organism>
<keyword evidence="2" id="KW-0695">RNA-directed DNA polymerase</keyword>
<keyword evidence="2" id="KW-0548">Nucleotidyltransferase</keyword>